<evidence type="ECO:0000256" key="13">
    <source>
        <dbReference type="ARBA" id="ARBA00023004"/>
    </source>
</evidence>
<dbReference type="GO" id="GO:0008121">
    <property type="term" value="F:quinol-cytochrome-c reductase activity"/>
    <property type="evidence" value="ECO:0007669"/>
    <property type="project" value="InterPro"/>
</dbReference>
<accession>A0A346RJU0</accession>
<feature type="transmembrane region" description="Helical" evidence="20">
    <location>
        <begin position="31"/>
        <end position="57"/>
    </location>
</feature>
<feature type="transmembrane region" description="Helical" evidence="20">
    <location>
        <begin position="289"/>
        <end position="309"/>
    </location>
</feature>
<feature type="binding site" description="axial binding residue" evidence="19">
    <location>
        <position position="183"/>
    </location>
    <ligand>
        <name>heme b</name>
        <dbReference type="ChEBI" id="CHEBI:60344"/>
        <label>b562</label>
    </ligand>
    <ligandPart>
        <name>Fe</name>
        <dbReference type="ChEBI" id="CHEBI:18248"/>
    </ligandPart>
</feature>
<dbReference type="InterPro" id="IPR048260">
    <property type="entry name" value="Cytochrome_b_C_euk/bac"/>
</dbReference>
<dbReference type="InterPro" id="IPR005797">
    <property type="entry name" value="Cyt_b/b6_N"/>
</dbReference>
<evidence type="ECO:0000256" key="16">
    <source>
        <dbReference type="ARBA" id="ARBA00023136"/>
    </source>
</evidence>
<dbReference type="GO" id="GO:0005743">
    <property type="term" value="C:mitochondrial inner membrane"/>
    <property type="evidence" value="ECO:0007669"/>
    <property type="project" value="UniProtKB-SubCell"/>
</dbReference>
<feature type="transmembrane region" description="Helical" evidence="20">
    <location>
        <begin position="178"/>
        <end position="201"/>
    </location>
</feature>
<evidence type="ECO:0000259" key="22">
    <source>
        <dbReference type="PROSITE" id="PS51003"/>
    </source>
</evidence>
<evidence type="ECO:0000256" key="9">
    <source>
        <dbReference type="ARBA" id="ARBA00022723"/>
    </source>
</evidence>
<evidence type="ECO:0000256" key="15">
    <source>
        <dbReference type="ARBA" id="ARBA00023128"/>
    </source>
</evidence>
<evidence type="ECO:0000256" key="2">
    <source>
        <dbReference type="ARBA" id="ARBA00004448"/>
    </source>
</evidence>
<feature type="binding site" description="axial binding residue" evidence="19">
    <location>
        <position position="98"/>
    </location>
    <ligand>
        <name>heme b</name>
        <dbReference type="ChEBI" id="CHEBI:60344"/>
        <label>b566</label>
    </ligand>
    <ligandPart>
        <name>Fe</name>
        <dbReference type="ChEBI" id="CHEBI:18248"/>
    </ligandPart>
</feature>
<feature type="transmembrane region" description="Helical" evidence="20">
    <location>
        <begin position="111"/>
        <end position="134"/>
    </location>
</feature>
<keyword evidence="6 19" id="KW-0349">Heme</keyword>
<feature type="binding site" evidence="18">
    <location>
        <position position="202"/>
    </location>
    <ligand>
        <name>a ubiquinone</name>
        <dbReference type="ChEBI" id="CHEBI:16389"/>
    </ligand>
</feature>
<keyword evidence="14" id="KW-0830">Ubiquinone</keyword>
<keyword evidence="16 20" id="KW-0472">Membrane</keyword>
<keyword evidence="10" id="KW-0999">Mitochondrion inner membrane</keyword>
<evidence type="ECO:0000256" key="3">
    <source>
        <dbReference type="ARBA" id="ARBA00011649"/>
    </source>
</evidence>
<dbReference type="EMBL" id="MG193494">
    <property type="protein sequence ID" value="AXS66337.1"/>
    <property type="molecule type" value="Genomic_DNA"/>
</dbReference>
<dbReference type="PROSITE" id="PS51002">
    <property type="entry name" value="CYTB_NTER"/>
    <property type="match status" value="1"/>
</dbReference>
<keyword evidence="15 20" id="KW-0496">Mitochondrion</keyword>
<feature type="transmembrane region" description="Helical" evidence="20">
    <location>
        <begin position="321"/>
        <end position="341"/>
    </location>
</feature>
<dbReference type="GO" id="GO:0016491">
    <property type="term" value="F:oxidoreductase activity"/>
    <property type="evidence" value="ECO:0007669"/>
    <property type="project" value="UniProtKB-UniRule"/>
</dbReference>
<dbReference type="Gene3D" id="1.20.810.10">
    <property type="entry name" value="Cytochrome Bc1 Complex, Chain C"/>
    <property type="match status" value="1"/>
</dbReference>
<evidence type="ECO:0000256" key="17">
    <source>
        <dbReference type="ARBA" id="ARBA00061233"/>
    </source>
</evidence>
<feature type="transmembrane region" description="Helical" evidence="20">
    <location>
        <begin position="78"/>
        <end position="99"/>
    </location>
</feature>
<evidence type="ECO:0000256" key="1">
    <source>
        <dbReference type="ARBA" id="ARBA00002566"/>
    </source>
</evidence>
<geneLocation type="mitochondrion" evidence="23"/>
<evidence type="ECO:0000256" key="11">
    <source>
        <dbReference type="ARBA" id="ARBA00022982"/>
    </source>
</evidence>
<keyword evidence="7 20" id="KW-0679">Respiratory chain</keyword>
<feature type="transmembrane region" description="Helical" evidence="20">
    <location>
        <begin position="141"/>
        <end position="166"/>
    </location>
</feature>
<evidence type="ECO:0000256" key="20">
    <source>
        <dbReference type="RuleBase" id="RU362117"/>
    </source>
</evidence>
<proteinExistence type="inferred from homology"/>
<gene>
    <name evidence="23" type="primary">cytb</name>
</gene>
<comment type="cofactor">
    <cofactor evidence="19">
        <name>heme</name>
        <dbReference type="ChEBI" id="CHEBI:30413"/>
    </cofactor>
    <text evidence="19">Binds 2 heme groups non-covalently.</text>
</comment>
<dbReference type="SUPFAM" id="SSF81648">
    <property type="entry name" value="a domain/subunit of cytochrome bc1 complex (Ubiquinol-cytochrome c reductase)"/>
    <property type="match status" value="1"/>
</dbReference>
<keyword evidence="11 20" id="KW-0249">Electron transport</keyword>
<evidence type="ECO:0000256" key="14">
    <source>
        <dbReference type="ARBA" id="ARBA00023075"/>
    </source>
</evidence>
<dbReference type="InterPro" id="IPR016174">
    <property type="entry name" value="Di-haem_cyt_TM"/>
</dbReference>
<keyword evidence="13 19" id="KW-0408">Iron</keyword>
<dbReference type="CDD" id="cd00284">
    <property type="entry name" value="Cytochrome_b_N"/>
    <property type="match status" value="1"/>
</dbReference>
<comment type="similarity">
    <text evidence="17 20">Belongs to the cytochrome b family.</text>
</comment>
<dbReference type="GO" id="GO:0006122">
    <property type="term" value="P:mitochondrial electron transport, ubiquinol to cytochrome c"/>
    <property type="evidence" value="ECO:0007669"/>
    <property type="project" value="TreeGrafter"/>
</dbReference>
<keyword evidence="5 20" id="KW-0813">Transport</keyword>
<comment type="subcellular location">
    <subcellularLocation>
        <location evidence="2">Mitochondrion inner membrane</location>
        <topology evidence="2">Multi-pass membrane protein</topology>
    </subcellularLocation>
</comment>
<dbReference type="InterPro" id="IPR048259">
    <property type="entry name" value="Cytochrome_b_N_euk/bac"/>
</dbReference>
<dbReference type="PANTHER" id="PTHR19271">
    <property type="entry name" value="CYTOCHROME B"/>
    <property type="match status" value="1"/>
</dbReference>
<keyword evidence="9 19" id="KW-0479">Metal-binding</keyword>
<feature type="transmembrane region" description="Helical" evidence="20">
    <location>
        <begin position="347"/>
        <end position="365"/>
    </location>
</feature>
<feature type="binding site" description="axial binding residue" evidence="19">
    <location>
        <position position="84"/>
    </location>
    <ligand>
        <name>heme b</name>
        <dbReference type="ChEBI" id="CHEBI:60344"/>
        <label>b562</label>
    </ligand>
    <ligandPart>
        <name>Fe</name>
        <dbReference type="ChEBI" id="CHEBI:18248"/>
    </ligandPart>
</feature>
<keyword evidence="8 20" id="KW-0812">Transmembrane</keyword>
<dbReference type="CDD" id="cd00290">
    <property type="entry name" value="cytochrome_b_C"/>
    <property type="match status" value="1"/>
</dbReference>
<dbReference type="GO" id="GO:0045275">
    <property type="term" value="C:respiratory chain complex III"/>
    <property type="evidence" value="ECO:0007669"/>
    <property type="project" value="InterPro"/>
</dbReference>
<feature type="binding site" description="axial binding residue" evidence="19">
    <location>
        <position position="197"/>
    </location>
    <ligand>
        <name>heme b</name>
        <dbReference type="ChEBI" id="CHEBI:60344"/>
        <label>b566</label>
    </ligand>
    <ligandPart>
        <name>Fe</name>
        <dbReference type="ChEBI" id="CHEBI:18248"/>
    </ligandPart>
</feature>
<feature type="transmembrane region" description="Helical" evidence="20">
    <location>
        <begin position="230"/>
        <end position="249"/>
    </location>
</feature>
<dbReference type="FunFam" id="1.20.810.10:FF:000002">
    <property type="entry name" value="Cytochrome b"/>
    <property type="match status" value="1"/>
</dbReference>
<dbReference type="PANTHER" id="PTHR19271:SF16">
    <property type="entry name" value="CYTOCHROME B"/>
    <property type="match status" value="1"/>
</dbReference>
<dbReference type="SUPFAM" id="SSF81342">
    <property type="entry name" value="Transmembrane di-heme cytochromes"/>
    <property type="match status" value="1"/>
</dbReference>
<feature type="domain" description="Cytochrome b/b6 C-terminal region profile" evidence="22">
    <location>
        <begin position="211"/>
        <end position="378"/>
    </location>
</feature>
<evidence type="ECO:0000256" key="8">
    <source>
        <dbReference type="ARBA" id="ARBA00022692"/>
    </source>
</evidence>
<evidence type="ECO:0000313" key="23">
    <source>
        <dbReference type="EMBL" id="AXS66337.1"/>
    </source>
</evidence>
<dbReference type="Pfam" id="PF00033">
    <property type="entry name" value="Cytochrome_B"/>
    <property type="match status" value="1"/>
</dbReference>
<dbReference type="AlphaFoldDB" id="A0A346RJU0"/>
<organism evidence="23">
    <name type="scientific">Cucujoidea sp. 6 KM-2017</name>
    <dbReference type="NCBI Taxonomy" id="2219387"/>
    <lineage>
        <taxon>Eukaryota</taxon>
        <taxon>Metazoa</taxon>
        <taxon>Ecdysozoa</taxon>
        <taxon>Arthropoda</taxon>
        <taxon>Hexapoda</taxon>
        <taxon>Insecta</taxon>
        <taxon>Pterygota</taxon>
        <taxon>Neoptera</taxon>
        <taxon>Endopterygota</taxon>
        <taxon>Coleoptera</taxon>
        <taxon>Polyphaga</taxon>
        <taxon>Cucujiformia</taxon>
    </lineage>
</organism>
<comment type="subunit">
    <text evidence="3">The main subunits of complex b-c1 are: cytochrome b, cytochrome c1 and the Rieske protein.</text>
</comment>
<evidence type="ECO:0000256" key="18">
    <source>
        <dbReference type="PIRSR" id="PIRSR038885-1"/>
    </source>
</evidence>
<dbReference type="Pfam" id="PF00032">
    <property type="entry name" value="Cytochrom_B_C"/>
    <property type="match status" value="1"/>
</dbReference>
<reference evidence="23" key="1">
    <citation type="journal article" date="2018" name="J. ISSAAS">
        <title>The contribution of mitochondrial metagenomics to large-scale data mining and phylogenetic analysis of Coleoptera.</title>
        <authorList>
            <person name="Miller K."/>
            <person name="Linard B."/>
            <person name="Motyka M."/>
            <person name="Bocek M."/>
            <person name="Vogler A.P."/>
        </authorList>
    </citation>
    <scope>NUCLEOTIDE SEQUENCE</scope>
</reference>
<name>A0A346RJU0_9CUCU</name>
<dbReference type="GO" id="GO:0046872">
    <property type="term" value="F:metal ion binding"/>
    <property type="evidence" value="ECO:0007669"/>
    <property type="project" value="UniProtKB-UniRule"/>
</dbReference>
<sequence>MKMPMKHHSPMLKIINNSLVDLPTPSNISAWWNFGSLLGICLMIQIVTGLFLAMHYCPNINIAFNSVIHICRDVNYGWLIRTLHANGASFFFICIYLHIGRGMYYNSYNLIMTWTAGVLILFLTMATAFLGYVLPWGQMSFWGATVITNLVSAIPYLGSTIVQWLWGGFAVDNATLTRFFALHFILPFIISALVMIHLLFLHQTGSNNPLGLNSNVDKIPFHPYFTSKDLVGFLVMTMMLAIITIQYPYTLSDPDNFIPANPLVTPVHIQPEWYFLFAYAILRSIPNKLGGVIALVMSIAILFFFPFMFNKKIMSNSFYPINKILFWNFVVIVILLTWIGARPVEDPYILTGQILTVSYFLILMMKSLTYKIWDKIMF</sequence>
<feature type="domain" description="Cytochrome b/b6 N-terminal region profile" evidence="21">
    <location>
        <begin position="1"/>
        <end position="210"/>
    </location>
</feature>
<dbReference type="PIRSF" id="PIRSF038885">
    <property type="entry name" value="COB"/>
    <property type="match status" value="1"/>
</dbReference>
<evidence type="ECO:0000256" key="10">
    <source>
        <dbReference type="ARBA" id="ARBA00022792"/>
    </source>
</evidence>
<dbReference type="InterPro" id="IPR030689">
    <property type="entry name" value="Cytochrome_b"/>
</dbReference>
<dbReference type="InterPro" id="IPR027387">
    <property type="entry name" value="Cytb/b6-like_sf"/>
</dbReference>
<evidence type="ECO:0000256" key="6">
    <source>
        <dbReference type="ARBA" id="ARBA00022617"/>
    </source>
</evidence>
<evidence type="ECO:0000259" key="21">
    <source>
        <dbReference type="PROSITE" id="PS51002"/>
    </source>
</evidence>
<keyword evidence="12 20" id="KW-1133">Transmembrane helix</keyword>
<evidence type="ECO:0000256" key="7">
    <source>
        <dbReference type="ARBA" id="ARBA00022660"/>
    </source>
</evidence>
<comment type="function">
    <text evidence="1 20">Component of the ubiquinol-cytochrome c reductase complex (complex III or cytochrome b-c1 complex) that is part of the mitochondrial respiratory chain. The b-c1 complex mediates electron transfer from ubiquinol to cytochrome c. Contributes to the generation of a proton gradient across the mitochondrial membrane that is then used for ATP synthesis.</text>
</comment>
<protein>
    <recommendedName>
        <fullName evidence="4 20">Cytochrome b</fullName>
    </recommendedName>
</protein>
<dbReference type="PROSITE" id="PS51003">
    <property type="entry name" value="CYTB_CTER"/>
    <property type="match status" value="1"/>
</dbReference>
<evidence type="ECO:0000256" key="19">
    <source>
        <dbReference type="PIRSR" id="PIRSR038885-2"/>
    </source>
</evidence>
<evidence type="ECO:0000256" key="5">
    <source>
        <dbReference type="ARBA" id="ARBA00022448"/>
    </source>
</evidence>
<dbReference type="InterPro" id="IPR005798">
    <property type="entry name" value="Cyt_b/b6_C"/>
</dbReference>
<evidence type="ECO:0000256" key="12">
    <source>
        <dbReference type="ARBA" id="ARBA00022989"/>
    </source>
</evidence>
<dbReference type="InterPro" id="IPR036150">
    <property type="entry name" value="Cyt_b/b6_C_sf"/>
</dbReference>
<evidence type="ECO:0000256" key="4">
    <source>
        <dbReference type="ARBA" id="ARBA00013531"/>
    </source>
</evidence>
<comment type="cofactor">
    <cofactor evidence="20">
        <name>heme b</name>
        <dbReference type="ChEBI" id="CHEBI:60344"/>
    </cofactor>
    <text evidence="20">Binds 2 heme groups non-covalently.</text>
</comment>